<gene>
    <name evidence="1" type="ORF">EZS27_025485</name>
</gene>
<dbReference type="AlphaFoldDB" id="A0A5J4QXL3"/>
<dbReference type="Gene3D" id="3.10.450.620">
    <property type="entry name" value="JHP933, nucleotidyltransferase-like core domain"/>
    <property type="match status" value="1"/>
</dbReference>
<evidence type="ECO:0008006" key="2">
    <source>
        <dbReference type="Google" id="ProtNLM"/>
    </source>
</evidence>
<protein>
    <recommendedName>
        <fullName evidence="2">Nucleotidyl transferase AbiEii/AbiGii toxin family protein</fullName>
    </recommendedName>
</protein>
<accession>A0A5J4QXL3</accession>
<evidence type="ECO:0000313" key="1">
    <source>
        <dbReference type="EMBL" id="KAA6325283.1"/>
    </source>
</evidence>
<organism evidence="1">
    <name type="scientific">termite gut metagenome</name>
    <dbReference type="NCBI Taxonomy" id="433724"/>
    <lineage>
        <taxon>unclassified sequences</taxon>
        <taxon>metagenomes</taxon>
        <taxon>organismal metagenomes</taxon>
    </lineage>
</organism>
<name>A0A5J4QXL3_9ZZZZ</name>
<proteinExistence type="predicted"/>
<reference evidence="1" key="1">
    <citation type="submission" date="2019-03" db="EMBL/GenBank/DDBJ databases">
        <title>Single cell metagenomics reveals metabolic interactions within the superorganism composed of flagellate Streblomastix strix and complex community of Bacteroidetes bacteria on its surface.</title>
        <authorList>
            <person name="Treitli S.C."/>
            <person name="Kolisko M."/>
            <person name="Husnik F."/>
            <person name="Keeling P."/>
            <person name="Hampl V."/>
        </authorList>
    </citation>
    <scope>NUCLEOTIDE SEQUENCE</scope>
    <source>
        <strain evidence="1">STM</strain>
    </source>
</reference>
<comment type="caution">
    <text evidence="1">The sequence shown here is derived from an EMBL/GenBank/DDBJ whole genome shotgun (WGS) entry which is preliminary data.</text>
</comment>
<dbReference type="InterPro" id="IPR014942">
    <property type="entry name" value="AbiEii"/>
</dbReference>
<dbReference type="Pfam" id="PF08843">
    <property type="entry name" value="AbiEii"/>
    <property type="match status" value="1"/>
</dbReference>
<sequence>MIKTECASKEWIEAIAKSQKADKILVEKVVRALMLLEGLAKSDLDFIFKGGTALMLLFGSSKRLSIDIDIIVPDKETELDSILEEICKEYGFTRFEEQERKAKTKIDKVHYKLFFQSAIEEKESYVLLDILKEEIHYQNVVDVSIDSLFIELDGTAIQVRVPDFNNILGDKLTAFAPNTTGIPYKKGEKEMGMEIIKQMYDISCLCDHADNPEIISSVFSSFAETEIQYRDNKCTVLDVLDDIINNSLEICLRGNHGKADFTILSKGIVQVKGFIYSESFHLEKAITYAAKAAYIAAIIKYEQKEIGKYDAAKVQEMKDWLIKEPINTKLNKLKKSNPEAFFYLYQLSEIQHKSPDNLSKD</sequence>
<dbReference type="EMBL" id="SNRY01002394">
    <property type="protein sequence ID" value="KAA6325283.1"/>
    <property type="molecule type" value="Genomic_DNA"/>
</dbReference>